<dbReference type="HOGENOM" id="CLU_2354358_0_0_4"/>
<dbReference type="Proteomes" id="UP000031838">
    <property type="component" value="Chromosome 1"/>
</dbReference>
<keyword evidence="3" id="KW-1185">Reference proteome</keyword>
<evidence type="ECO:0000313" key="2">
    <source>
        <dbReference type="EMBL" id="AJK46378.1"/>
    </source>
</evidence>
<protein>
    <submittedName>
        <fullName evidence="2">Uncharacterized protein</fullName>
    </submittedName>
</protein>
<feature type="region of interest" description="Disordered" evidence="1">
    <location>
        <begin position="21"/>
        <end position="96"/>
    </location>
</feature>
<dbReference type="KEGG" id="bgp:BGL_1c18690"/>
<feature type="compositionally biased region" description="Basic residues" evidence="1">
    <location>
        <begin position="87"/>
        <end position="96"/>
    </location>
</feature>
<dbReference type="AlphaFoldDB" id="A0A0B6RSP7"/>
<proteinExistence type="predicted"/>
<gene>
    <name evidence="2" type="ORF">BGL_1c18690</name>
</gene>
<sequence length="96" mass="10383">MGNPTILSARLVRLACRRISRKQKESFGGRSATLPQPSGRGGGRRTGTNAHVASHSGPFPAIPGLPRMFYDDNIDPPSAFPGQDSHAHRRTRHPTS</sequence>
<accession>A0A0B6RSP7</accession>
<evidence type="ECO:0000256" key="1">
    <source>
        <dbReference type="SAM" id="MobiDB-lite"/>
    </source>
</evidence>
<organism evidence="2 3">
    <name type="scientific">Burkholderia plantarii</name>
    <dbReference type="NCBI Taxonomy" id="41899"/>
    <lineage>
        <taxon>Bacteria</taxon>
        <taxon>Pseudomonadati</taxon>
        <taxon>Pseudomonadota</taxon>
        <taxon>Betaproteobacteria</taxon>
        <taxon>Burkholderiales</taxon>
        <taxon>Burkholderiaceae</taxon>
        <taxon>Burkholderia</taxon>
    </lineage>
</organism>
<evidence type="ECO:0000313" key="3">
    <source>
        <dbReference type="Proteomes" id="UP000031838"/>
    </source>
</evidence>
<name>A0A0B6RSP7_BURPL</name>
<reference evidence="3" key="1">
    <citation type="submission" date="2011-03" db="EMBL/GenBank/DDBJ databases">
        <authorList>
            <person name="Voget S."/>
            <person name="Streit W.R."/>
            <person name="Jaeger K.E."/>
            <person name="Daniel R."/>
        </authorList>
    </citation>
    <scope>NUCLEOTIDE SEQUENCE [LARGE SCALE GENOMIC DNA]</scope>
    <source>
        <strain evidence="3">PG1</strain>
    </source>
</reference>
<dbReference type="EMBL" id="CP002580">
    <property type="protein sequence ID" value="AJK46378.1"/>
    <property type="molecule type" value="Genomic_DNA"/>
</dbReference>
<reference evidence="2 3" key="2">
    <citation type="journal article" date="2016" name="Appl. Microbiol. Biotechnol.">
        <title>Mutations improving production and secretion of extracellular lipase by Burkholderia glumae PG1.</title>
        <authorList>
            <person name="Knapp A."/>
            <person name="Voget S."/>
            <person name="Gao R."/>
            <person name="Zaburannyi N."/>
            <person name="Krysciak D."/>
            <person name="Breuer M."/>
            <person name="Hauer B."/>
            <person name="Streit W.R."/>
            <person name="Muller R."/>
            <person name="Daniel R."/>
            <person name="Jaeger K.E."/>
        </authorList>
    </citation>
    <scope>NUCLEOTIDE SEQUENCE [LARGE SCALE GENOMIC DNA]</scope>
    <source>
        <strain evidence="2 3">PG1</strain>
    </source>
</reference>